<reference evidence="1" key="1">
    <citation type="submission" date="2022-07" db="EMBL/GenBank/DDBJ databases">
        <title>Genome Sequence of Phlebia brevispora.</title>
        <authorList>
            <person name="Buettner E."/>
        </authorList>
    </citation>
    <scope>NUCLEOTIDE SEQUENCE</scope>
    <source>
        <strain evidence="1">MPL23</strain>
    </source>
</reference>
<organism evidence="1 2">
    <name type="scientific">Phlebia brevispora</name>
    <dbReference type="NCBI Taxonomy" id="194682"/>
    <lineage>
        <taxon>Eukaryota</taxon>
        <taxon>Fungi</taxon>
        <taxon>Dikarya</taxon>
        <taxon>Basidiomycota</taxon>
        <taxon>Agaricomycotina</taxon>
        <taxon>Agaricomycetes</taxon>
        <taxon>Polyporales</taxon>
        <taxon>Meruliaceae</taxon>
        <taxon>Phlebia</taxon>
    </lineage>
</organism>
<protein>
    <submittedName>
        <fullName evidence="1">Uncharacterized protein</fullName>
    </submittedName>
</protein>
<evidence type="ECO:0000313" key="1">
    <source>
        <dbReference type="EMBL" id="KAJ3555197.1"/>
    </source>
</evidence>
<keyword evidence="2" id="KW-1185">Reference proteome</keyword>
<name>A0ACC1T880_9APHY</name>
<accession>A0ACC1T880</accession>
<evidence type="ECO:0000313" key="2">
    <source>
        <dbReference type="Proteomes" id="UP001148662"/>
    </source>
</evidence>
<dbReference type="EMBL" id="JANHOG010000355">
    <property type="protein sequence ID" value="KAJ3555197.1"/>
    <property type="molecule type" value="Genomic_DNA"/>
</dbReference>
<comment type="caution">
    <text evidence="1">The sequence shown here is derived from an EMBL/GenBank/DDBJ whole genome shotgun (WGS) entry which is preliminary data.</text>
</comment>
<proteinExistence type="predicted"/>
<dbReference type="Proteomes" id="UP001148662">
    <property type="component" value="Unassembled WGS sequence"/>
</dbReference>
<sequence length="2544" mass="290190">MDPSRYLPPRQAQSSQTSPINRQAPFPSGSASFVPAPSALPPQGSSAAAAYANAAYGQPSSSSYLAKRAVKDEDDSGYEDDPSPEEEEDASYADEEYGATKKKAPKRKKAPSKPRVSRHTTSDSDSDYGARSKKKKRPRIPSDEIRVSSRGTKVPNYVDDVQDFEQFDEEEAEAAGYVDPNVAQTQEDEIEQVLGHSRDEEHKDDPEDDWTRNIRFHIKWKNFSHLHNTDEMYEFLKRFRGLKRVDNYIKSYKIYLERLRDPDLSREEQEALLLDKEREKEEFETYKTVDRVIAHREGEGGAVEYFVKWNNLNYENCTWERLDDIRPIGKEQIEAYRQREAEARFPYKSVQYNKNQRPVFKKITEDPDYIKETGGQLKDFQLTGLNWLAYLWSKGENGILADEMGLGKTVQSVAFLSYLFHTLKQYGPFLVIVPLSTITAWQSQFQTWAPDMNVITYIGTATAREVIRSYEFGPSNKKLKMNVLLTTYEITLRDSKELSDIKWQVLAVDEAHRLKNSESQLYEALRTFNAASKVLITGTPLQNNVKELLALMHFLMPDKFQLSNEFDLSDVDHEQKIQELHKQLESLMLRRLKRDVLTSLPTKSERILRVEMSALQTHYYKNILTRNFQALIKSAGGNNNISLLNIAMELKKAANHPYLFDGAEARTDNTEETLKGLVMSSGKMVLLDKLLVRLRQDGHRVLIFSQMVRMLDILSDYMTLRGYQHQRLDGMVSSEARKKSIAHFNAPGSPDFAFLLSTRAGGLGINLETADTVIIFDSDWNPQNDLQAMARAHRIGQKSHVSVYRFVSKDTMEEDVLERAKKKMVLEYAIINQMDTSQAHLSSKAGSSKDTSKPNDLSKEELHAVLKYGAQKIFDKDDSTQNQKLDEMDLDDILNRAEQHETVAANNEGTSLGGEGFLAQFANVSDVKNDMAWEDIIPLEERQKFEHEEEKRKAEELAAQERESKDRKRSHAPVSYEGMDVEHPAPAPAPKKPKHPAPQRKTASQKAMELKERDVRVLIRSLQRWGDIRQRYDVIVQEAKLVDKNRGMIIDTADDIIELCSRAVEENNAVKRERIAAGETLTNAQKSKAVLVTYRNVGNINAETVLSRHRDLQVLFKYLNDLSDAVYDWQIPIDNIRPTLNWSGRWGPQEDAMLLVGAYLYGFGNWEAMAKDPRLGLDGKFFLEEGKKGEDNANRPIPNAIHLVRRGDYLLGILREHDEKIRAIESTLQRRSSGGYKASVSPPPPVASTSYVATVRRRAESEAVASVDEGSTRKRKRRPTPTFTDSSSSDECPSMDEAATKEELRPVKKQLKNLKLSGGDMPRDDKVAILKESLAAIGKRIEFVLEQKARAARVFDCCGWISVAVPPHCPVMPAPRCCTFLESWFSAATISYPASHPFTAFIYDHTLKAVTVCPSIAKSVSTYSANDTDYWHCIAQDYDCSFLDIEDDEDIICIDGGEIISAFKKIGDCKSLTAYKRADRKVKPVPAVFPEDAKVIRHFPDDPLASLPTLPFHPPDFVSNGRLTQEGIDSMEINKSGFLWPEEVKLFQHILQLNQNHFVFEDHQRGSFREDYFSPYIIPVVPHVPWAFANIPIPPGIREKVVELLREKIAAGVYEPSQSSYRSRWFCVLKKSGKLRIVHDLQPLNKITIREAGLPPNLDNFVEPFAGRQCYTVFDLYWGFDARKVHSSSRDLTAFLTPLGLLRITSLPTGFTNSPAEFQACMSFILQDEIPHIADIFIDDLPIKGPISRYEDINGNPEVLKENPGIRRFIWEHAQDVHRIVHRVGHAGGTFSPSKTQLAQENAVIVGHKCTPKGRLPDDQRIEKVVSWPSLKTVKDVRGFLGLCGTMRIWIKGYSEMARPLTELVRHNVDFEWNERRQQAFDQLKKAITSPPTLRPIDYASNRPVILSVDSSIIAVGFILSQLDEEARKHPARYGSIPMNEREARYSQPKLELYGLFRALRAYRLYLIGVKVFKVEVDAKYIKGMLNDPDLQPNATINRWIQGILLFDFELIHVPAERHKGPDALSRKELASGEEIPEEDDSWLDDIALYVSLSAYKLQDPRVMATEYNPLQVVPSYLSTLSKQDQVMKDIFHFLKTLQTPDFDKLQDKKRFIQKAGKFFIQGDALFKRNGLRPPLKAILKASKRFRILQSAHEDLGHRGEQAVMQTLKLRFYWPNMWNDIRHHVRSCHQCQIRSVRKAETPLHISTPSNIFVKIYLDIMYMPKGTYRYIVAARDDLSGAAEGRALKKANSRSLANFIWEEIFCRYGAVGQVTTDNGPEFQGAFTLLMERYKVPQVRISAYNSKANGVVERGHFTIREAILKSCEHKTQKWHEYVHHAFFADRVTVRRATGFSPFHLLYGTDPVLPFDLTEASFLVNGFYAGMTSAELLANRIRQLQKKPEDIQQAAETLKKHRIKSKEQFEQRFHTRLCKEAYEPGTLVLVRNSEVEKNLDRKARPRYLGPYKVSHQTYNGAYRLEELDGTPWRAPIAAFRIIPYVARNDPRLQLLAPRLSTIDGIEDVTNSNESIQDQESDEDSIQSDSDEE</sequence>
<gene>
    <name evidence="1" type="ORF">NM688_g2710</name>
</gene>